<evidence type="ECO:0000313" key="9">
    <source>
        <dbReference type="Proteomes" id="UP001437256"/>
    </source>
</evidence>
<feature type="region of interest" description="Disordered" evidence="6">
    <location>
        <begin position="724"/>
        <end position="751"/>
    </location>
</feature>
<dbReference type="InterPro" id="IPR015679">
    <property type="entry name" value="PLipase_D_fam"/>
</dbReference>
<proteinExistence type="inferred from homology"/>
<evidence type="ECO:0000256" key="5">
    <source>
        <dbReference type="PIRNR" id="PIRNR009376"/>
    </source>
</evidence>
<dbReference type="Pfam" id="PF13091">
    <property type="entry name" value="PLDc_2"/>
    <property type="match status" value="1"/>
</dbReference>
<feature type="domain" description="PLD phosphodiesterase" evidence="7">
    <location>
        <begin position="175"/>
        <end position="202"/>
    </location>
</feature>
<evidence type="ECO:0000256" key="1">
    <source>
        <dbReference type="ARBA" id="ARBA00022737"/>
    </source>
</evidence>
<feature type="domain" description="PLD phosphodiesterase" evidence="7">
    <location>
        <begin position="627"/>
        <end position="654"/>
    </location>
</feature>
<dbReference type="EMBL" id="JBBXMP010000139">
    <property type="protein sequence ID" value="KAL0061342.1"/>
    <property type="molecule type" value="Genomic_DNA"/>
</dbReference>
<reference evidence="8 9" key="1">
    <citation type="submission" date="2024-05" db="EMBL/GenBank/DDBJ databases">
        <title>A draft genome resource for the thread blight pathogen Marasmius tenuissimus strain MS-2.</title>
        <authorList>
            <person name="Yulfo-Soto G.E."/>
            <person name="Baruah I.K."/>
            <person name="Amoako-Attah I."/>
            <person name="Bukari Y."/>
            <person name="Meinhardt L.W."/>
            <person name="Bailey B.A."/>
            <person name="Cohen S.P."/>
        </authorList>
    </citation>
    <scope>NUCLEOTIDE SEQUENCE [LARGE SCALE GENOMIC DNA]</scope>
    <source>
        <strain evidence="8 9">MS-2</strain>
    </source>
</reference>
<dbReference type="InterPro" id="IPR001736">
    <property type="entry name" value="PLipase_D/transphosphatidylase"/>
</dbReference>
<evidence type="ECO:0000256" key="6">
    <source>
        <dbReference type="SAM" id="MobiDB-lite"/>
    </source>
</evidence>
<accession>A0ABR2ZJG3</accession>
<dbReference type="CDD" id="cd09138">
    <property type="entry name" value="PLDc_vPLD1_2_yPLD_like_1"/>
    <property type="match status" value="1"/>
</dbReference>
<dbReference type="SMART" id="SM00155">
    <property type="entry name" value="PLDc"/>
    <property type="match status" value="2"/>
</dbReference>
<protein>
    <recommendedName>
        <fullName evidence="5">Phospholipase</fullName>
        <ecNumber evidence="5">3.1.4.4</ecNumber>
    </recommendedName>
</protein>
<evidence type="ECO:0000256" key="4">
    <source>
        <dbReference type="ARBA" id="ARBA00023098"/>
    </source>
</evidence>
<dbReference type="PIRSF" id="PIRSF009376">
    <property type="entry name" value="Phospholipase_D_euk"/>
    <property type="match status" value="1"/>
</dbReference>
<dbReference type="Pfam" id="PF00614">
    <property type="entry name" value="PLDc"/>
    <property type="match status" value="1"/>
</dbReference>
<evidence type="ECO:0000313" key="8">
    <source>
        <dbReference type="EMBL" id="KAL0061342.1"/>
    </source>
</evidence>
<dbReference type="PANTHER" id="PTHR18896">
    <property type="entry name" value="PHOSPHOLIPASE D"/>
    <property type="match status" value="1"/>
</dbReference>
<dbReference type="EC" id="3.1.4.4" evidence="5"/>
<keyword evidence="2 5" id="KW-0378">Hydrolase</keyword>
<keyword evidence="3 5" id="KW-0442">Lipid degradation</keyword>
<sequence>MSVFKDIAKLAEKLPQGIKHARDEAIGRWNPNRRHDEAHEIEADNIRKEINEGHRFHSFAGQRTDNFVKWHIDGHDYMWAVSEMLDNAKECIFILDWWLTPQLYLRRPPAKHPEWRLDQILKRKVEQGVKVYVLVYKEVTQTMTMSSKLTKLAMEGIGVQVMRHPDHIGSKDSVQFWSHHEKVVVVDNHFAAIGGLDLCFGRWDTHTHPLADVHPTHWDQTIFPGQDYNNARIMDFQNVGNYASNALSIQDHARMPWHDVHMTFTGPAVLDVVQHFVERWNEVKKRKYRDRSNVDWLALPHEVEHAPEEPVARHPHREAWLEKGRRFRQRFHMGQDDEVQRFEDIYSRPEPSTCNVQVVRSVSDWSHGVLTEHSIQDAYIQLIREANHFIYIENQFFISATKDGEQIKNRIAGALVERIIRAAQEGRKFFVMVLIPEVPGFAGNIKDETAVKTIMAGQYRTINRGGSSIYEEIRKAGHEPMDYIRFYHLRAYDRINAPPSYISKLESVSGVSFHQAQAALARLWVNDPANHQWSQKTVAIQQPANDSAGLVTTNKADSKVQEIPIPETDDEARDILNRFQGAAEQVRQDEEVADNVVQHMLKDKTSLMDEKWLGGTPEEELNAYVSELLYIHSKVMIVDDARVIMGSANINDRSQKGDGDSEIALVVEDTDMIHSKMDGQRLYGRTVRCYTQKETVPRCVLTVVLEPKLVYRPRRARSEHLGLIPPQIPDEEDDRPSSFMRPAPHPNEDETRLREDKLVADPLSAETLRLFNETAKMNTQIFTEVFRPVPSNLVRSWKAYNEYVPKVKTGHVVPDIPLERVKQRLSEVKGAIVECPIDFLIDEKDFVTGPDWAGMNPTLPIYI</sequence>
<dbReference type="CDD" id="cd09141">
    <property type="entry name" value="PLDc_vPLD1_2_yPLD_like_2"/>
    <property type="match status" value="1"/>
</dbReference>
<keyword evidence="9" id="KW-1185">Reference proteome</keyword>
<comment type="similarity">
    <text evidence="5">Belongs to the phospholipase D family.</text>
</comment>
<evidence type="ECO:0000256" key="3">
    <source>
        <dbReference type="ARBA" id="ARBA00022963"/>
    </source>
</evidence>
<dbReference type="PROSITE" id="PS50035">
    <property type="entry name" value="PLD"/>
    <property type="match status" value="2"/>
</dbReference>
<dbReference type="PANTHER" id="PTHR18896:SF186">
    <property type="entry name" value="PHOSPHOLIPASE D"/>
    <property type="match status" value="1"/>
</dbReference>
<dbReference type="Proteomes" id="UP001437256">
    <property type="component" value="Unassembled WGS sequence"/>
</dbReference>
<dbReference type="Gene3D" id="3.30.870.10">
    <property type="entry name" value="Endonuclease Chain A"/>
    <property type="match status" value="3"/>
</dbReference>
<name>A0ABR2ZJG3_9AGAR</name>
<comment type="caution">
    <text evidence="8">The sequence shown here is derived from an EMBL/GenBank/DDBJ whole genome shotgun (WGS) entry which is preliminary data.</text>
</comment>
<dbReference type="SUPFAM" id="SSF56024">
    <property type="entry name" value="Phospholipase D/nuclease"/>
    <property type="match status" value="2"/>
</dbReference>
<evidence type="ECO:0000259" key="7">
    <source>
        <dbReference type="PROSITE" id="PS50035"/>
    </source>
</evidence>
<dbReference type="InterPro" id="IPR025202">
    <property type="entry name" value="PLD-like_dom"/>
</dbReference>
<keyword evidence="4" id="KW-0443">Lipid metabolism</keyword>
<comment type="catalytic activity">
    <reaction evidence="5">
        <text>a 1,2-diacyl-sn-glycero-3-phosphocholine + H2O = a 1,2-diacyl-sn-glycero-3-phosphate + choline + H(+)</text>
        <dbReference type="Rhea" id="RHEA:14445"/>
        <dbReference type="ChEBI" id="CHEBI:15354"/>
        <dbReference type="ChEBI" id="CHEBI:15377"/>
        <dbReference type="ChEBI" id="CHEBI:15378"/>
        <dbReference type="ChEBI" id="CHEBI:57643"/>
        <dbReference type="ChEBI" id="CHEBI:58608"/>
        <dbReference type="EC" id="3.1.4.4"/>
    </reaction>
</comment>
<dbReference type="InterPro" id="IPR016555">
    <property type="entry name" value="PLipase_D_euk"/>
</dbReference>
<organism evidence="8 9">
    <name type="scientific">Marasmius tenuissimus</name>
    <dbReference type="NCBI Taxonomy" id="585030"/>
    <lineage>
        <taxon>Eukaryota</taxon>
        <taxon>Fungi</taxon>
        <taxon>Dikarya</taxon>
        <taxon>Basidiomycota</taxon>
        <taxon>Agaricomycotina</taxon>
        <taxon>Agaricomycetes</taxon>
        <taxon>Agaricomycetidae</taxon>
        <taxon>Agaricales</taxon>
        <taxon>Marasmiineae</taxon>
        <taxon>Marasmiaceae</taxon>
        <taxon>Marasmius</taxon>
    </lineage>
</organism>
<evidence type="ECO:0000256" key="2">
    <source>
        <dbReference type="ARBA" id="ARBA00022801"/>
    </source>
</evidence>
<keyword evidence="1" id="KW-0677">Repeat</keyword>
<gene>
    <name evidence="8" type="ORF">AAF712_011859</name>
</gene>